<evidence type="ECO:0000259" key="2">
    <source>
        <dbReference type="PROSITE" id="PS51494"/>
    </source>
</evidence>
<dbReference type="Pfam" id="PF05580">
    <property type="entry name" value="Peptidase_S55"/>
    <property type="match status" value="1"/>
</dbReference>
<gene>
    <name evidence="3" type="ORF">QOZ92_001206</name>
</gene>
<sequence>MQSSKGIKFFIFFIINMILILLPNGVYSMQKNQKIPSEVIIGGDLLHMELNTEKIMLFGVEKNSLLKNYDSIDCISGDVVERVFKQKSKNIISKQDMISIIISMKENEKINVTLIRNNSKINTNVDKNQLKSEYLVDKIPYTATLTYINPYNLEFRAVGHNIEFEENKSLIENKGKIYKSNLSYIKKSSKKYVGNISGNKNKNSLGQISSIGNHSVKGNITSINFNNYKNVYKVADEDDIKLGNAFIVMKHNENKENYYKINITKINKEGSSIENFDFKVQDKELLEKYGGIVQGMSGSPIIQDNKLIGALSYVMTKNTSNGVGVYIKTMMKD</sequence>
<dbReference type="InterPro" id="IPR009003">
    <property type="entry name" value="Peptidase_S1_PA"/>
</dbReference>
<keyword evidence="4" id="KW-1185">Reference proteome</keyword>
<evidence type="ECO:0000313" key="4">
    <source>
        <dbReference type="Proteomes" id="UP001232584"/>
    </source>
</evidence>
<dbReference type="Proteomes" id="UP001232584">
    <property type="component" value="Unassembled WGS sequence"/>
</dbReference>
<keyword evidence="1" id="KW-0812">Transmembrane</keyword>
<keyword evidence="1" id="KW-1133">Transmembrane helix</keyword>
<evidence type="ECO:0000313" key="3">
    <source>
        <dbReference type="EMBL" id="MDQ0556093.1"/>
    </source>
</evidence>
<protein>
    <recommendedName>
        <fullName evidence="2">Peptidase S55 domain-containing protein</fullName>
    </recommendedName>
</protein>
<organism evidence="3 4">
    <name type="scientific">Paraclostridium ghonii</name>
    <dbReference type="NCBI Taxonomy" id="29358"/>
    <lineage>
        <taxon>Bacteria</taxon>
        <taxon>Bacillati</taxon>
        <taxon>Bacillota</taxon>
        <taxon>Clostridia</taxon>
        <taxon>Peptostreptococcales</taxon>
        <taxon>Peptostreptococcaceae</taxon>
        <taxon>Paraclostridium</taxon>
    </lineage>
</organism>
<dbReference type="EMBL" id="JAUSWG010000004">
    <property type="protein sequence ID" value="MDQ0556093.1"/>
    <property type="molecule type" value="Genomic_DNA"/>
</dbReference>
<feature type="domain" description="Peptidase S55" evidence="2">
    <location>
        <begin position="112"/>
        <end position="333"/>
    </location>
</feature>
<keyword evidence="1" id="KW-0472">Membrane</keyword>
<comment type="caution">
    <text evidence="3">The sequence shown here is derived from an EMBL/GenBank/DDBJ whole genome shotgun (WGS) entry which is preliminary data.</text>
</comment>
<dbReference type="SUPFAM" id="SSF50494">
    <property type="entry name" value="Trypsin-like serine proteases"/>
    <property type="match status" value="1"/>
</dbReference>
<accession>A0ABU0MYW0</accession>
<proteinExistence type="predicted"/>
<dbReference type="RefSeq" id="WP_307504613.1">
    <property type="nucleotide sequence ID" value="NZ_BAAACE010000028.1"/>
</dbReference>
<name>A0ABU0MYW0_9FIRM</name>
<dbReference type="PROSITE" id="PS51494">
    <property type="entry name" value="SPOIVB"/>
    <property type="match status" value="1"/>
</dbReference>
<evidence type="ECO:0000256" key="1">
    <source>
        <dbReference type="SAM" id="Phobius"/>
    </source>
</evidence>
<reference evidence="3 4" key="1">
    <citation type="submission" date="2023-07" db="EMBL/GenBank/DDBJ databases">
        <title>Genomic Encyclopedia of Type Strains, Phase IV (KMG-IV): sequencing the most valuable type-strain genomes for metagenomic binning, comparative biology and taxonomic classification.</title>
        <authorList>
            <person name="Goeker M."/>
        </authorList>
    </citation>
    <scope>NUCLEOTIDE SEQUENCE [LARGE SCALE GENOMIC DNA]</scope>
    <source>
        <strain evidence="3 4">DSM 15049</strain>
    </source>
</reference>
<feature type="transmembrane region" description="Helical" evidence="1">
    <location>
        <begin position="7"/>
        <end position="27"/>
    </location>
</feature>
<dbReference type="InterPro" id="IPR008763">
    <property type="entry name" value="Peptidase_S55"/>
</dbReference>